<dbReference type="EMBL" id="CM029047">
    <property type="protein sequence ID" value="KAG2584601.1"/>
    <property type="molecule type" value="Genomic_DNA"/>
</dbReference>
<feature type="compositionally biased region" description="Basic and acidic residues" evidence="1">
    <location>
        <begin position="347"/>
        <end position="357"/>
    </location>
</feature>
<gene>
    <name evidence="2" type="ORF">PVAP13_6KG313412</name>
</gene>
<sequence length="363" mass="39947">MPPSSSPFVTVRPDPPRRGRCLAMPPGHRRRAKLPAGHGCAAPPALLLIAPTGVVPCSTVPPAPGASMSSAAKIRRRCAGEQVGEEGRKHEEKERGRESCRRRARVRAGADPPPSSRHAQASAAAWPPRRRMPRRSGRSRGVGHPSPRLGGARACRLLYRRTRSRGKGRGEDLHRRRRCRRRRGPQPRHLPRTLLPVGCTPIRRLSAVDAPCVAAAASRAVGTHGHGGGMDTTSDLGRGRGPARASPRRARTALPCVRQGRHGRERGRGRRVRPPQVATPPPPQGSARALRGAPGPRRLRYSSMVRSAKGVRPRRNTSRSRSQRHREREQCRGGRQGARGEKKRKEKEKEENVRRMEMVFGDD</sequence>
<name>A0A8T0RFB0_PANVG</name>
<feature type="compositionally biased region" description="Basic and acidic residues" evidence="1">
    <location>
        <begin position="85"/>
        <end position="101"/>
    </location>
</feature>
<dbReference type="AlphaFoldDB" id="A0A8T0RFB0"/>
<dbReference type="Proteomes" id="UP000823388">
    <property type="component" value="Chromosome 6K"/>
</dbReference>
<feature type="compositionally biased region" description="Basic residues" evidence="1">
    <location>
        <begin position="259"/>
        <end position="273"/>
    </location>
</feature>
<evidence type="ECO:0000256" key="1">
    <source>
        <dbReference type="SAM" id="MobiDB-lite"/>
    </source>
</evidence>
<protein>
    <submittedName>
        <fullName evidence="2">Uncharacterized protein</fullName>
    </submittedName>
</protein>
<feature type="compositionally biased region" description="Basic residues" evidence="1">
    <location>
        <begin position="309"/>
        <end position="325"/>
    </location>
</feature>
<evidence type="ECO:0000313" key="3">
    <source>
        <dbReference type="Proteomes" id="UP000823388"/>
    </source>
</evidence>
<feature type="compositionally biased region" description="Basic residues" evidence="1">
    <location>
        <begin position="158"/>
        <end position="167"/>
    </location>
</feature>
<reference evidence="2" key="1">
    <citation type="submission" date="2020-05" db="EMBL/GenBank/DDBJ databases">
        <title>WGS assembly of Panicum virgatum.</title>
        <authorList>
            <person name="Lovell J.T."/>
            <person name="Jenkins J."/>
            <person name="Shu S."/>
            <person name="Juenger T.E."/>
            <person name="Schmutz J."/>
        </authorList>
    </citation>
    <scope>NUCLEOTIDE SEQUENCE</scope>
    <source>
        <strain evidence="2">AP13</strain>
    </source>
</reference>
<comment type="caution">
    <text evidence="2">The sequence shown here is derived from an EMBL/GenBank/DDBJ whole genome shotgun (WGS) entry which is preliminary data.</text>
</comment>
<feature type="compositionally biased region" description="Low complexity" evidence="1">
    <location>
        <begin position="116"/>
        <end position="127"/>
    </location>
</feature>
<organism evidence="2 3">
    <name type="scientific">Panicum virgatum</name>
    <name type="common">Blackwell switchgrass</name>
    <dbReference type="NCBI Taxonomy" id="38727"/>
    <lineage>
        <taxon>Eukaryota</taxon>
        <taxon>Viridiplantae</taxon>
        <taxon>Streptophyta</taxon>
        <taxon>Embryophyta</taxon>
        <taxon>Tracheophyta</taxon>
        <taxon>Spermatophyta</taxon>
        <taxon>Magnoliopsida</taxon>
        <taxon>Liliopsida</taxon>
        <taxon>Poales</taxon>
        <taxon>Poaceae</taxon>
        <taxon>PACMAD clade</taxon>
        <taxon>Panicoideae</taxon>
        <taxon>Panicodae</taxon>
        <taxon>Paniceae</taxon>
        <taxon>Panicinae</taxon>
        <taxon>Panicum</taxon>
        <taxon>Panicum sect. Hiantes</taxon>
    </lineage>
</organism>
<feature type="compositionally biased region" description="Basic residues" evidence="1">
    <location>
        <begin position="128"/>
        <end position="138"/>
    </location>
</feature>
<feature type="compositionally biased region" description="Low complexity" evidence="1">
    <location>
        <begin position="287"/>
        <end position="296"/>
    </location>
</feature>
<keyword evidence="3" id="KW-1185">Reference proteome</keyword>
<proteinExistence type="predicted"/>
<feature type="region of interest" description="Disordered" evidence="1">
    <location>
        <begin position="62"/>
        <end position="192"/>
    </location>
</feature>
<accession>A0A8T0RFB0</accession>
<evidence type="ECO:0000313" key="2">
    <source>
        <dbReference type="EMBL" id="KAG2584601.1"/>
    </source>
</evidence>
<feature type="region of interest" description="Disordered" evidence="1">
    <location>
        <begin position="220"/>
        <end position="363"/>
    </location>
</feature>
<feature type="compositionally biased region" description="Basic residues" evidence="1">
    <location>
        <begin position="175"/>
        <end position="191"/>
    </location>
</feature>
<feature type="region of interest" description="Disordered" evidence="1">
    <location>
        <begin position="1"/>
        <end position="36"/>
    </location>
</feature>